<dbReference type="Pfam" id="PF08521">
    <property type="entry name" value="2CSK_N"/>
    <property type="match status" value="1"/>
</dbReference>
<dbReference type="InterPro" id="IPR005467">
    <property type="entry name" value="His_kinase_dom"/>
</dbReference>
<evidence type="ECO:0000313" key="14">
    <source>
        <dbReference type="EMBL" id="MEO3691446.1"/>
    </source>
</evidence>
<dbReference type="SMART" id="SM00387">
    <property type="entry name" value="HATPase_c"/>
    <property type="match status" value="1"/>
</dbReference>
<evidence type="ECO:0000259" key="12">
    <source>
        <dbReference type="PROSITE" id="PS50109"/>
    </source>
</evidence>
<dbReference type="InterPro" id="IPR003661">
    <property type="entry name" value="HisK_dim/P_dom"/>
</dbReference>
<dbReference type="InterPro" id="IPR003660">
    <property type="entry name" value="HAMP_dom"/>
</dbReference>
<dbReference type="Gene3D" id="3.30.565.10">
    <property type="entry name" value="Histidine kinase-like ATPase, C-terminal domain"/>
    <property type="match status" value="1"/>
</dbReference>
<evidence type="ECO:0000256" key="9">
    <source>
        <dbReference type="ARBA" id="ARBA00023012"/>
    </source>
</evidence>
<evidence type="ECO:0000256" key="6">
    <source>
        <dbReference type="ARBA" id="ARBA00022692"/>
    </source>
</evidence>
<dbReference type="InterPro" id="IPR050428">
    <property type="entry name" value="TCS_sensor_his_kinase"/>
</dbReference>
<dbReference type="InterPro" id="IPR036890">
    <property type="entry name" value="HATPase_C_sf"/>
</dbReference>
<dbReference type="Gene3D" id="1.10.287.130">
    <property type="match status" value="1"/>
</dbReference>
<dbReference type="EMBL" id="JBDPZD010000002">
    <property type="protein sequence ID" value="MEO3691446.1"/>
    <property type="molecule type" value="Genomic_DNA"/>
</dbReference>
<keyword evidence="8 11" id="KW-1133">Transmembrane helix</keyword>
<keyword evidence="15" id="KW-1185">Reference proteome</keyword>
<dbReference type="PANTHER" id="PTHR45436:SF1">
    <property type="entry name" value="SENSOR PROTEIN QSEC"/>
    <property type="match status" value="1"/>
</dbReference>
<comment type="subcellular location">
    <subcellularLocation>
        <location evidence="2">Membrane</location>
    </subcellularLocation>
</comment>
<keyword evidence="7 14" id="KW-0418">Kinase</keyword>
<evidence type="ECO:0000313" key="15">
    <source>
        <dbReference type="Proteomes" id="UP001495147"/>
    </source>
</evidence>
<dbReference type="Pfam" id="PF00512">
    <property type="entry name" value="HisKA"/>
    <property type="match status" value="1"/>
</dbReference>
<accession>A0ABV0G145</accession>
<dbReference type="Proteomes" id="UP001495147">
    <property type="component" value="Unassembled WGS sequence"/>
</dbReference>
<dbReference type="CDD" id="cd00082">
    <property type="entry name" value="HisKA"/>
    <property type="match status" value="1"/>
</dbReference>
<dbReference type="RefSeq" id="WP_347704268.1">
    <property type="nucleotide sequence ID" value="NZ_JBDPZD010000002.1"/>
</dbReference>
<comment type="catalytic activity">
    <reaction evidence="1">
        <text>ATP + protein L-histidine = ADP + protein N-phospho-L-histidine.</text>
        <dbReference type="EC" id="2.7.13.3"/>
    </reaction>
</comment>
<evidence type="ECO:0000256" key="3">
    <source>
        <dbReference type="ARBA" id="ARBA00012438"/>
    </source>
</evidence>
<dbReference type="Pfam" id="PF02518">
    <property type="entry name" value="HATPase_c"/>
    <property type="match status" value="1"/>
</dbReference>
<comment type="caution">
    <text evidence="14">The sequence shown here is derived from an EMBL/GenBank/DDBJ whole genome shotgun (WGS) entry which is preliminary data.</text>
</comment>
<proteinExistence type="predicted"/>
<feature type="domain" description="HAMP" evidence="13">
    <location>
        <begin position="187"/>
        <end position="239"/>
    </location>
</feature>
<keyword evidence="4" id="KW-0597">Phosphoprotein</keyword>
<dbReference type="PANTHER" id="PTHR45436">
    <property type="entry name" value="SENSOR HISTIDINE KINASE YKOH"/>
    <property type="match status" value="1"/>
</dbReference>
<dbReference type="PRINTS" id="PR00344">
    <property type="entry name" value="BCTRLSENSOR"/>
</dbReference>
<dbReference type="SUPFAM" id="SSF55874">
    <property type="entry name" value="ATPase domain of HSP90 chaperone/DNA topoisomerase II/histidine kinase"/>
    <property type="match status" value="1"/>
</dbReference>
<dbReference type="SMART" id="SM00388">
    <property type="entry name" value="HisKA"/>
    <property type="match status" value="1"/>
</dbReference>
<evidence type="ECO:0000256" key="2">
    <source>
        <dbReference type="ARBA" id="ARBA00004370"/>
    </source>
</evidence>
<evidence type="ECO:0000256" key="10">
    <source>
        <dbReference type="ARBA" id="ARBA00023136"/>
    </source>
</evidence>
<dbReference type="InterPro" id="IPR003594">
    <property type="entry name" value="HATPase_dom"/>
</dbReference>
<evidence type="ECO:0000256" key="5">
    <source>
        <dbReference type="ARBA" id="ARBA00022679"/>
    </source>
</evidence>
<keyword evidence="10 11" id="KW-0472">Membrane</keyword>
<evidence type="ECO:0000256" key="8">
    <source>
        <dbReference type="ARBA" id="ARBA00022989"/>
    </source>
</evidence>
<feature type="transmembrane region" description="Helical" evidence="11">
    <location>
        <begin position="163"/>
        <end position="186"/>
    </location>
</feature>
<evidence type="ECO:0000256" key="4">
    <source>
        <dbReference type="ARBA" id="ARBA00022553"/>
    </source>
</evidence>
<feature type="transmembrane region" description="Helical" evidence="11">
    <location>
        <begin position="20"/>
        <end position="44"/>
    </location>
</feature>
<dbReference type="InterPro" id="IPR004358">
    <property type="entry name" value="Sig_transdc_His_kin-like_C"/>
</dbReference>
<protein>
    <recommendedName>
        <fullName evidence="3">histidine kinase</fullName>
        <ecNumber evidence="3">2.7.13.3</ecNumber>
    </recommendedName>
</protein>
<sequence>MPPPRNRSLRSQLLAPLRWIWLLGLTAAAAGAYWLATASANIAFDRGLQDEASALAAKIVWTDRGPLLDVSRQALELLTWDNAVRNAFVVVDESGRAIAGDAHVPLPDRRDTSFASPQVFDAEFEGEAVRGAIFSLSSPMLDRSVSIVVVETRHRRQRLLRDVALAMAMPTLAIALLTTGLLAWGIRRGLAPLRETASEVARRAPSDLRALPVEGVPAEVVPLIERINSLLADVQQSVSLQQRFVADAAHQLRTPVAGLRVLIQELAQELPLDANLAPLVQALSSSGERLSRLIGQLLSLVRTQGALGVETEVEALDVAVLLRQAAEPAAVRAARAGRELELQAPAPGLRVRAHAFWLGEALSNVLDNALRYGGPHIVLRASSTPEGHVRIEIEDNGAGVPPEDLPRLIEPFWRGQRADVREAGGSGLGLAIAYEIITRLGGHWVLRSRPEVDGFRVEWLLPAAEA</sequence>
<evidence type="ECO:0000256" key="1">
    <source>
        <dbReference type="ARBA" id="ARBA00000085"/>
    </source>
</evidence>
<dbReference type="PROSITE" id="PS50885">
    <property type="entry name" value="HAMP"/>
    <property type="match status" value="1"/>
</dbReference>
<dbReference type="InterPro" id="IPR013727">
    <property type="entry name" value="2CSK_N"/>
</dbReference>
<gene>
    <name evidence="14" type="ORF">ABDJ85_08195</name>
</gene>
<keyword evidence="9" id="KW-0902">Two-component regulatory system</keyword>
<keyword evidence="5" id="KW-0808">Transferase</keyword>
<dbReference type="PROSITE" id="PS50109">
    <property type="entry name" value="HIS_KIN"/>
    <property type="match status" value="1"/>
</dbReference>
<evidence type="ECO:0000256" key="11">
    <source>
        <dbReference type="SAM" id="Phobius"/>
    </source>
</evidence>
<name>A0ABV0G145_9BURK</name>
<dbReference type="EC" id="2.7.13.3" evidence="3"/>
<keyword evidence="6 11" id="KW-0812">Transmembrane</keyword>
<dbReference type="InterPro" id="IPR036097">
    <property type="entry name" value="HisK_dim/P_sf"/>
</dbReference>
<organism evidence="14 15">
    <name type="scientific">Roseateles paludis</name>
    <dbReference type="NCBI Taxonomy" id="3145238"/>
    <lineage>
        <taxon>Bacteria</taxon>
        <taxon>Pseudomonadati</taxon>
        <taxon>Pseudomonadota</taxon>
        <taxon>Betaproteobacteria</taxon>
        <taxon>Burkholderiales</taxon>
        <taxon>Sphaerotilaceae</taxon>
        <taxon>Roseateles</taxon>
    </lineage>
</organism>
<dbReference type="SUPFAM" id="SSF47384">
    <property type="entry name" value="Homodimeric domain of signal transducing histidine kinase"/>
    <property type="match status" value="1"/>
</dbReference>
<dbReference type="GO" id="GO:0016301">
    <property type="term" value="F:kinase activity"/>
    <property type="evidence" value="ECO:0007669"/>
    <property type="project" value="UniProtKB-KW"/>
</dbReference>
<reference evidence="14 15" key="1">
    <citation type="submission" date="2024-05" db="EMBL/GenBank/DDBJ databases">
        <title>Roseateles sp. DJS-2-20 16S ribosomal RNA gene Genome sequencing and assembly.</title>
        <authorList>
            <person name="Woo H."/>
        </authorList>
    </citation>
    <scope>NUCLEOTIDE SEQUENCE [LARGE SCALE GENOMIC DNA]</scope>
    <source>
        <strain evidence="14 15">DJS-2-20</strain>
    </source>
</reference>
<evidence type="ECO:0000256" key="7">
    <source>
        <dbReference type="ARBA" id="ARBA00022777"/>
    </source>
</evidence>
<evidence type="ECO:0000259" key="13">
    <source>
        <dbReference type="PROSITE" id="PS50885"/>
    </source>
</evidence>
<feature type="domain" description="Histidine kinase" evidence="12">
    <location>
        <begin position="247"/>
        <end position="465"/>
    </location>
</feature>